<evidence type="ECO:0000313" key="2">
    <source>
        <dbReference type="Proteomes" id="UP001497644"/>
    </source>
</evidence>
<sequence length="161" mass="17977">MIPRLFPASGRKLKFVTCPKSILPSAGKGPSYYARTLQFIASIPQGLLGRSPLTAAPGRPCVSDFREKPRLASTAAYIRRVYIPFKDLISRRGWIKIRTSSFVESKCIIVRFRAMAGSPIESRQAAASAFERATDALSFNRDLSTWKLPSRRPILSGLWLF</sequence>
<organism evidence="1 2">
    <name type="scientific">Lasius platythorax</name>
    <dbReference type="NCBI Taxonomy" id="488582"/>
    <lineage>
        <taxon>Eukaryota</taxon>
        <taxon>Metazoa</taxon>
        <taxon>Ecdysozoa</taxon>
        <taxon>Arthropoda</taxon>
        <taxon>Hexapoda</taxon>
        <taxon>Insecta</taxon>
        <taxon>Pterygota</taxon>
        <taxon>Neoptera</taxon>
        <taxon>Endopterygota</taxon>
        <taxon>Hymenoptera</taxon>
        <taxon>Apocrita</taxon>
        <taxon>Aculeata</taxon>
        <taxon>Formicoidea</taxon>
        <taxon>Formicidae</taxon>
        <taxon>Formicinae</taxon>
        <taxon>Lasius</taxon>
        <taxon>Lasius</taxon>
    </lineage>
</organism>
<dbReference type="AlphaFoldDB" id="A0AAV2NLE4"/>
<accession>A0AAV2NLE4</accession>
<dbReference type="EMBL" id="OZ034825">
    <property type="protein sequence ID" value="CAL1680644.1"/>
    <property type="molecule type" value="Genomic_DNA"/>
</dbReference>
<name>A0AAV2NLE4_9HYME</name>
<evidence type="ECO:0000313" key="1">
    <source>
        <dbReference type="EMBL" id="CAL1680644.1"/>
    </source>
</evidence>
<protein>
    <submittedName>
        <fullName evidence="1">Uncharacterized protein</fullName>
    </submittedName>
</protein>
<gene>
    <name evidence="1" type="ORF">LPLAT_LOCUS6628</name>
</gene>
<reference evidence="1" key="1">
    <citation type="submission" date="2024-04" db="EMBL/GenBank/DDBJ databases">
        <authorList>
            <consortium name="Molecular Ecology Group"/>
        </authorList>
    </citation>
    <scope>NUCLEOTIDE SEQUENCE</scope>
</reference>
<keyword evidence="2" id="KW-1185">Reference proteome</keyword>
<proteinExistence type="predicted"/>
<dbReference type="Proteomes" id="UP001497644">
    <property type="component" value="Chromosome 2"/>
</dbReference>